<dbReference type="PANTHER" id="PTHR13847">
    <property type="entry name" value="SARCOSINE DEHYDROGENASE-RELATED"/>
    <property type="match status" value="1"/>
</dbReference>
<organism evidence="3 4">
    <name type="scientific">Cupriavidus pampae</name>
    <dbReference type="NCBI Taxonomy" id="659251"/>
    <lineage>
        <taxon>Bacteria</taxon>
        <taxon>Pseudomonadati</taxon>
        <taxon>Pseudomonadota</taxon>
        <taxon>Betaproteobacteria</taxon>
        <taxon>Burkholderiales</taxon>
        <taxon>Burkholderiaceae</taxon>
        <taxon>Cupriavidus</taxon>
    </lineage>
</organism>
<dbReference type="InterPro" id="IPR036188">
    <property type="entry name" value="FAD/NAD-bd_sf"/>
</dbReference>
<sequence length="376" mass="40552">MSTDHIDTLVIGGGVVGLSVGYGLARSGDAVCVLDGSDDAFRASRGNFGLVWVQNKGLGRPAYARWTMQAAREWRALATELQDLTGVDVQLQQPGGISMSFDEKTLAESAGKLSALGEQLGIHYPYEVLDLPSLRRLIPETGPDVVGAIYCELDGHVSPLRTLRALVQGYKALGGRLVTGVGVGKIEHRAGEFRVKAGDRMFSASRVVLAAGLANRELAPQVGLSAPVRPVRGQLLVSEKVSPFLRYPCHYVRQTDEGVVQIGDSKEEVGMDDGTTLPELARIAARAVRSFPMLANVNLVRTWGALRVMTPDGYPIYDESIECPGAFVVTCHSGITLAPAHSGPLVEWIRTGTEPVEVRDFKARRFDVQVNQVIAH</sequence>
<dbReference type="EC" id="1.4.99.5" evidence="3"/>
<dbReference type="EMBL" id="CAJZAG010000005">
    <property type="protein sequence ID" value="CAG9173743.1"/>
    <property type="molecule type" value="Genomic_DNA"/>
</dbReference>
<dbReference type="Proteomes" id="UP000706525">
    <property type="component" value="Unassembled WGS sequence"/>
</dbReference>
<dbReference type="GO" id="GO:0050622">
    <property type="term" value="F:glycine dehydrogenase (cyanide-forming) activity"/>
    <property type="evidence" value="ECO:0007669"/>
    <property type="project" value="UniProtKB-EC"/>
</dbReference>
<dbReference type="Pfam" id="PF01266">
    <property type="entry name" value="DAO"/>
    <property type="match status" value="1"/>
</dbReference>
<keyword evidence="1 3" id="KW-0560">Oxidoreductase</keyword>
<dbReference type="Gene3D" id="3.50.50.60">
    <property type="entry name" value="FAD/NAD(P)-binding domain"/>
    <property type="match status" value="1"/>
</dbReference>
<proteinExistence type="predicted"/>
<protein>
    <submittedName>
        <fullName evidence="3">Hydrogen cyanide synthase subunit HcnC</fullName>
        <ecNumber evidence="3">1.4.99.5</ecNumber>
    </submittedName>
</protein>
<evidence type="ECO:0000313" key="4">
    <source>
        <dbReference type="Proteomes" id="UP000706525"/>
    </source>
</evidence>
<comment type="caution">
    <text evidence="3">The sequence shown here is derived from an EMBL/GenBank/DDBJ whole genome shotgun (WGS) entry which is preliminary data.</text>
</comment>
<evidence type="ECO:0000313" key="3">
    <source>
        <dbReference type="EMBL" id="CAG9173743.1"/>
    </source>
</evidence>
<dbReference type="SUPFAM" id="SSF54373">
    <property type="entry name" value="FAD-linked reductases, C-terminal domain"/>
    <property type="match status" value="1"/>
</dbReference>
<name>A0ABN7YJS0_9BURK</name>
<accession>A0ABN7YJS0</accession>
<reference evidence="3 4" key="1">
    <citation type="submission" date="2021-08" db="EMBL/GenBank/DDBJ databases">
        <authorList>
            <person name="Peeters C."/>
        </authorList>
    </citation>
    <scope>NUCLEOTIDE SEQUENCE [LARGE SCALE GENOMIC DNA]</scope>
    <source>
        <strain evidence="3 4">LMG 32289</strain>
    </source>
</reference>
<dbReference type="Gene3D" id="3.30.9.10">
    <property type="entry name" value="D-Amino Acid Oxidase, subunit A, domain 2"/>
    <property type="match status" value="1"/>
</dbReference>
<dbReference type="InterPro" id="IPR006076">
    <property type="entry name" value="FAD-dep_OxRdtase"/>
</dbReference>
<evidence type="ECO:0000256" key="1">
    <source>
        <dbReference type="ARBA" id="ARBA00023002"/>
    </source>
</evidence>
<dbReference type="SUPFAM" id="SSF51905">
    <property type="entry name" value="FAD/NAD(P)-binding domain"/>
    <property type="match status" value="1"/>
</dbReference>
<gene>
    <name evidence="3" type="primary">hcnC_2</name>
    <name evidence="3" type="ORF">LMG32289_02952</name>
</gene>
<evidence type="ECO:0000259" key="2">
    <source>
        <dbReference type="Pfam" id="PF01266"/>
    </source>
</evidence>
<keyword evidence="4" id="KW-1185">Reference proteome</keyword>
<feature type="domain" description="FAD dependent oxidoreductase" evidence="2">
    <location>
        <begin position="7"/>
        <end position="341"/>
    </location>
</feature>
<dbReference type="RefSeq" id="WP_223989399.1">
    <property type="nucleotide sequence ID" value="NZ_CAJZAG010000005.1"/>
</dbReference>